<keyword evidence="2" id="KW-1003">Cell membrane</keyword>
<reference evidence="10 11" key="1">
    <citation type="submission" date="2024-03" db="EMBL/GenBank/DDBJ databases">
        <title>Human intestinal bacterial collection.</title>
        <authorList>
            <person name="Pauvert C."/>
            <person name="Hitch T.C.A."/>
            <person name="Clavel T."/>
        </authorList>
    </citation>
    <scope>NUCLEOTIDE SEQUENCE [LARGE SCALE GENOMIC DNA]</scope>
    <source>
        <strain evidence="10 11">CLA-AA-H255</strain>
    </source>
</reference>
<evidence type="ECO:0000256" key="1">
    <source>
        <dbReference type="ARBA" id="ARBA00004651"/>
    </source>
</evidence>
<evidence type="ECO:0000256" key="4">
    <source>
        <dbReference type="ARBA" id="ARBA00022692"/>
    </source>
</evidence>
<sequence>MLLQCLFAFGAIITFSVIIEAPRKCLLVNGILGLAGWAIYLYTEQFTSVLMATFMSGLVLAIISHILARLLKTPVTTTLIPAILTIVPGAGMYQTVYYLFTSDTQQALSSLVGTIGAAGAIAIAIFIVDALVAVVKRIVL</sequence>
<comment type="similarity">
    <text evidence="7">Belongs to the ThrE exporter (TC 2.A.79) family.</text>
</comment>
<evidence type="ECO:0000256" key="5">
    <source>
        <dbReference type="ARBA" id="ARBA00022989"/>
    </source>
</evidence>
<comment type="caution">
    <text evidence="10">The sequence shown here is derived from an EMBL/GenBank/DDBJ whole genome shotgun (WGS) entry which is preliminary data.</text>
</comment>
<comment type="subcellular location">
    <subcellularLocation>
        <location evidence="1">Cell membrane</location>
        <topology evidence="1">Multi-pass membrane protein</topology>
    </subcellularLocation>
</comment>
<keyword evidence="11" id="KW-1185">Reference proteome</keyword>
<dbReference type="PANTHER" id="PTHR34390:SF1">
    <property type="entry name" value="SUCCINATE TRANSPORTER SUBUNIT YJJB-RELATED"/>
    <property type="match status" value="1"/>
</dbReference>
<name>A0ABV1BUE3_9FIRM</name>
<keyword evidence="4 8" id="KW-0812">Transmembrane</keyword>
<evidence type="ECO:0000313" key="10">
    <source>
        <dbReference type="EMBL" id="MEQ2379362.1"/>
    </source>
</evidence>
<gene>
    <name evidence="10" type="ORF">WMO14_05645</name>
</gene>
<keyword evidence="6 8" id="KW-0472">Membrane</keyword>
<dbReference type="Pfam" id="PF12821">
    <property type="entry name" value="ThrE_2"/>
    <property type="match status" value="1"/>
</dbReference>
<dbReference type="InterPro" id="IPR024528">
    <property type="entry name" value="ThrE_2"/>
</dbReference>
<organism evidence="10 11">
    <name type="scientific">[Lactobacillus] rogosae</name>
    <dbReference type="NCBI Taxonomy" id="706562"/>
    <lineage>
        <taxon>Bacteria</taxon>
        <taxon>Bacillati</taxon>
        <taxon>Bacillota</taxon>
        <taxon>Clostridia</taxon>
        <taxon>Lachnospirales</taxon>
        <taxon>Lachnospiraceae</taxon>
        <taxon>Lachnospira</taxon>
    </lineage>
</organism>
<proteinExistence type="inferred from homology"/>
<evidence type="ECO:0000256" key="6">
    <source>
        <dbReference type="ARBA" id="ARBA00023136"/>
    </source>
</evidence>
<evidence type="ECO:0000256" key="3">
    <source>
        <dbReference type="ARBA" id="ARBA00022519"/>
    </source>
</evidence>
<dbReference type="Proteomes" id="UP001442364">
    <property type="component" value="Unassembled WGS sequence"/>
</dbReference>
<evidence type="ECO:0000313" key="11">
    <source>
        <dbReference type="Proteomes" id="UP001442364"/>
    </source>
</evidence>
<evidence type="ECO:0000256" key="8">
    <source>
        <dbReference type="SAM" id="Phobius"/>
    </source>
</evidence>
<feature type="transmembrane region" description="Helical" evidence="8">
    <location>
        <begin position="79"/>
        <end position="100"/>
    </location>
</feature>
<dbReference type="RefSeq" id="WP_022501956.1">
    <property type="nucleotide sequence ID" value="NZ_DAWCMB010000222.1"/>
</dbReference>
<accession>A0ABV1BUE3</accession>
<dbReference type="InterPro" id="IPR050539">
    <property type="entry name" value="ThrE_Dicarb/AminoAcid_Exp"/>
</dbReference>
<feature type="transmembrane region" description="Helical" evidence="8">
    <location>
        <begin position="26"/>
        <end position="42"/>
    </location>
</feature>
<dbReference type="PANTHER" id="PTHR34390">
    <property type="entry name" value="UPF0442 PROTEIN YJJB-RELATED"/>
    <property type="match status" value="1"/>
</dbReference>
<feature type="transmembrane region" description="Helical" evidence="8">
    <location>
        <begin position="112"/>
        <end position="135"/>
    </location>
</feature>
<evidence type="ECO:0000256" key="2">
    <source>
        <dbReference type="ARBA" id="ARBA00022475"/>
    </source>
</evidence>
<protein>
    <submittedName>
        <fullName evidence="10">Threonine/serine exporter family protein</fullName>
    </submittedName>
</protein>
<keyword evidence="3" id="KW-0997">Cell inner membrane</keyword>
<evidence type="ECO:0000256" key="7">
    <source>
        <dbReference type="ARBA" id="ARBA00034125"/>
    </source>
</evidence>
<feature type="transmembrane region" description="Helical" evidence="8">
    <location>
        <begin position="49"/>
        <end position="67"/>
    </location>
</feature>
<feature type="domain" description="Threonine/Serine exporter ThrE" evidence="9">
    <location>
        <begin position="4"/>
        <end position="129"/>
    </location>
</feature>
<evidence type="ECO:0000259" key="9">
    <source>
        <dbReference type="Pfam" id="PF12821"/>
    </source>
</evidence>
<keyword evidence="5 8" id="KW-1133">Transmembrane helix</keyword>
<dbReference type="EMBL" id="JBBMER010000003">
    <property type="protein sequence ID" value="MEQ2379362.1"/>
    <property type="molecule type" value="Genomic_DNA"/>
</dbReference>